<proteinExistence type="predicted"/>
<protein>
    <submittedName>
        <fullName evidence="2">DUF1684 domain-containing protein</fullName>
    </submittedName>
</protein>
<feature type="region of interest" description="Disordered" evidence="1">
    <location>
        <begin position="170"/>
        <end position="206"/>
    </location>
</feature>
<reference evidence="2 3" key="1">
    <citation type="submission" date="2023-12" db="EMBL/GenBank/DDBJ databases">
        <title>Blastococcus brunescens sp. nov., an actonobacterium isolated from sandstone collected in sahara desert.</title>
        <authorList>
            <person name="Gtari M."/>
            <person name="Ghodhbane F."/>
        </authorList>
    </citation>
    <scope>NUCLEOTIDE SEQUENCE [LARGE SCALE GENOMIC DNA]</scope>
    <source>
        <strain evidence="2 3">BMG 8361</strain>
    </source>
</reference>
<dbReference type="EMBL" id="CP141261">
    <property type="protein sequence ID" value="WRL66812.1"/>
    <property type="molecule type" value="Genomic_DNA"/>
</dbReference>
<dbReference type="Pfam" id="PF07920">
    <property type="entry name" value="DUF1684"/>
    <property type="match status" value="1"/>
</dbReference>
<evidence type="ECO:0000313" key="3">
    <source>
        <dbReference type="Proteomes" id="UP001324287"/>
    </source>
</evidence>
<dbReference type="InterPro" id="IPR012467">
    <property type="entry name" value="DUF1684"/>
</dbReference>
<dbReference type="Proteomes" id="UP001324287">
    <property type="component" value="Chromosome"/>
</dbReference>
<gene>
    <name evidence="2" type="ORF">U6N30_01615</name>
</gene>
<feature type="compositionally biased region" description="Low complexity" evidence="1">
    <location>
        <begin position="170"/>
        <end position="184"/>
    </location>
</feature>
<keyword evidence="3" id="KW-1185">Reference proteome</keyword>
<name>A0ABZ1B8W1_9ACTN</name>
<sequence>MLREWRGDPHPARLAPPGGRAVRRRALVHRSGGRLADLAGRPRRAVRDPSGLTAGRGRPDVVHRAPYAGYDPALRFEPVLEPAPAVRLEVPTAADGTVLFDRIGTVALGDVALGEIGRLDVWWLGGYGGGVFLPLRDGTAGSTTYGGGRYLLDTVKGPTWVATAPAWWSTSTSPTTRRAPTTRAGRVRSRRRTTGRRRRSPPGSSCPRRLVLTG</sequence>
<organism evidence="2 3">
    <name type="scientific">Blastococcus brunescens</name>
    <dbReference type="NCBI Taxonomy" id="1564165"/>
    <lineage>
        <taxon>Bacteria</taxon>
        <taxon>Bacillati</taxon>
        <taxon>Actinomycetota</taxon>
        <taxon>Actinomycetes</taxon>
        <taxon>Geodermatophilales</taxon>
        <taxon>Geodermatophilaceae</taxon>
        <taxon>Blastococcus</taxon>
    </lineage>
</organism>
<accession>A0ABZ1B8W1</accession>
<evidence type="ECO:0000313" key="2">
    <source>
        <dbReference type="EMBL" id="WRL66812.1"/>
    </source>
</evidence>
<evidence type="ECO:0000256" key="1">
    <source>
        <dbReference type="SAM" id="MobiDB-lite"/>
    </source>
</evidence>
<feature type="compositionally biased region" description="Basic residues" evidence="1">
    <location>
        <begin position="185"/>
        <end position="200"/>
    </location>
</feature>